<accession>A0A5J4W0R5</accession>
<dbReference type="GO" id="GO:0005874">
    <property type="term" value="C:microtubule"/>
    <property type="evidence" value="ECO:0007669"/>
    <property type="project" value="UniProtKB-KW"/>
</dbReference>
<dbReference type="PANTHER" id="PTHR21500">
    <property type="entry name" value="TUBULIN-SPECIFIC CHAPERONE A"/>
    <property type="match status" value="1"/>
</dbReference>
<keyword evidence="3" id="KW-0963">Cytoplasm</keyword>
<comment type="subcellular location">
    <subcellularLocation>
        <location evidence="3">Cytoplasm</location>
        <location evidence="3">Cytoskeleton</location>
    </subcellularLocation>
</comment>
<evidence type="ECO:0000256" key="4">
    <source>
        <dbReference type="SAM" id="MobiDB-lite"/>
    </source>
</evidence>
<evidence type="ECO:0000313" key="5">
    <source>
        <dbReference type="EMBL" id="KAA6388531.1"/>
    </source>
</evidence>
<evidence type="ECO:0000256" key="2">
    <source>
        <dbReference type="ARBA" id="ARBA00023186"/>
    </source>
</evidence>
<comment type="caution">
    <text evidence="5">The sequence shown here is derived from an EMBL/GenBank/DDBJ whole genome shotgun (WGS) entry which is preliminary data.</text>
</comment>
<keyword evidence="2 3" id="KW-0143">Chaperone</keyword>
<dbReference type="SUPFAM" id="SSF46988">
    <property type="entry name" value="Tubulin chaperone cofactor A"/>
    <property type="match status" value="1"/>
</dbReference>
<feature type="compositionally biased region" description="Basic and acidic residues" evidence="4">
    <location>
        <begin position="120"/>
        <end position="146"/>
    </location>
</feature>
<keyword evidence="3" id="KW-0206">Cytoskeleton</keyword>
<dbReference type="AlphaFoldDB" id="A0A5J4W0R5"/>
<sequence length="146" mass="16593">MVDLNKIKIKTGVLARTIKDWGSYKKEVGKLTEQIEAMKASGQDEHDISHRQMCLDETLPMLPDTKTRLAKAIADLEGLIHSVPASETATVENEIYKKGAATLAEGKKLVEDIAKEEEEERKRKEEEEKKKKEDEQKEKDKEKDGK</sequence>
<name>A0A5J4W0R5_9EUKA</name>
<dbReference type="GO" id="GO:0007021">
    <property type="term" value="P:tubulin complex assembly"/>
    <property type="evidence" value="ECO:0007669"/>
    <property type="project" value="UniProtKB-UniRule"/>
</dbReference>
<evidence type="ECO:0000313" key="6">
    <source>
        <dbReference type="Proteomes" id="UP000324800"/>
    </source>
</evidence>
<dbReference type="GO" id="GO:0007023">
    <property type="term" value="P:post-chaperonin tubulin folding pathway"/>
    <property type="evidence" value="ECO:0007669"/>
    <property type="project" value="UniProtKB-UniRule"/>
</dbReference>
<protein>
    <recommendedName>
        <fullName evidence="3">Tubulin-specific chaperone A</fullName>
    </recommendedName>
</protein>
<comment type="subunit">
    <text evidence="3">Supercomplex made of cofactors A to E. Cofactors A and D function by capturing and stabilizing tubulin in a quasi-native conformation. Cofactor E binds to the cofactor D-tubulin complex; interaction with cofactor C then causes the release of tubulin polypeptides that are committed to the native state.</text>
</comment>
<evidence type="ECO:0000256" key="3">
    <source>
        <dbReference type="RuleBase" id="RU364030"/>
    </source>
</evidence>
<organism evidence="5 6">
    <name type="scientific">Streblomastix strix</name>
    <dbReference type="NCBI Taxonomy" id="222440"/>
    <lineage>
        <taxon>Eukaryota</taxon>
        <taxon>Metamonada</taxon>
        <taxon>Preaxostyla</taxon>
        <taxon>Oxymonadida</taxon>
        <taxon>Streblomastigidae</taxon>
        <taxon>Streblomastix</taxon>
    </lineage>
</organism>
<dbReference type="Proteomes" id="UP000324800">
    <property type="component" value="Unassembled WGS sequence"/>
</dbReference>
<comment type="similarity">
    <text evidence="1 3">Belongs to the TBCA family.</text>
</comment>
<proteinExistence type="inferred from homology"/>
<dbReference type="Pfam" id="PF02970">
    <property type="entry name" value="TBCA"/>
    <property type="match status" value="1"/>
</dbReference>
<evidence type="ECO:0000256" key="1">
    <source>
        <dbReference type="ARBA" id="ARBA00006806"/>
    </source>
</evidence>
<dbReference type="InterPro" id="IPR004226">
    <property type="entry name" value="TBCA"/>
</dbReference>
<keyword evidence="3" id="KW-0493">Microtubule</keyword>
<dbReference type="EMBL" id="SNRW01003947">
    <property type="protein sequence ID" value="KAA6388531.1"/>
    <property type="molecule type" value="Genomic_DNA"/>
</dbReference>
<dbReference type="OrthoDB" id="296187at2759"/>
<dbReference type="InterPro" id="IPR036126">
    <property type="entry name" value="TBCA_sf"/>
</dbReference>
<dbReference type="PANTHER" id="PTHR21500:SF0">
    <property type="entry name" value="TUBULIN-SPECIFIC CHAPERONE A"/>
    <property type="match status" value="1"/>
</dbReference>
<reference evidence="5 6" key="1">
    <citation type="submission" date="2019-03" db="EMBL/GenBank/DDBJ databases">
        <title>Single cell metagenomics reveals metabolic interactions within the superorganism composed of flagellate Streblomastix strix and complex community of Bacteroidetes bacteria on its surface.</title>
        <authorList>
            <person name="Treitli S.C."/>
            <person name="Kolisko M."/>
            <person name="Husnik F."/>
            <person name="Keeling P."/>
            <person name="Hampl V."/>
        </authorList>
    </citation>
    <scope>NUCLEOTIDE SEQUENCE [LARGE SCALE GENOMIC DNA]</scope>
    <source>
        <strain evidence="5">ST1C</strain>
    </source>
</reference>
<dbReference type="GO" id="GO:0005829">
    <property type="term" value="C:cytosol"/>
    <property type="evidence" value="ECO:0007669"/>
    <property type="project" value="TreeGrafter"/>
</dbReference>
<feature type="region of interest" description="Disordered" evidence="4">
    <location>
        <begin position="115"/>
        <end position="146"/>
    </location>
</feature>
<dbReference type="Gene3D" id="1.20.58.90">
    <property type="match status" value="1"/>
</dbReference>
<dbReference type="GO" id="GO:0048487">
    <property type="term" value="F:beta-tubulin binding"/>
    <property type="evidence" value="ECO:0007669"/>
    <property type="project" value="InterPro"/>
</dbReference>
<gene>
    <name evidence="5" type="ORF">EZS28_015942</name>
</gene>